<keyword evidence="2" id="KW-1185">Reference proteome</keyword>
<reference evidence="1 2" key="1">
    <citation type="submission" date="2018-04" db="EMBL/GenBank/DDBJ databases">
        <title>Genomic Encyclopedia of Archaeal and Bacterial Type Strains, Phase II (KMG-II): from individual species to whole genera.</title>
        <authorList>
            <person name="Goeker M."/>
        </authorList>
    </citation>
    <scope>NUCLEOTIDE SEQUENCE [LARGE SCALE GENOMIC DNA]</scope>
    <source>
        <strain evidence="1 2">DSM 25521</strain>
    </source>
</reference>
<organism evidence="1 2">
    <name type="scientific">Phreatobacter oligotrophus</name>
    <dbReference type="NCBI Taxonomy" id="1122261"/>
    <lineage>
        <taxon>Bacteria</taxon>
        <taxon>Pseudomonadati</taxon>
        <taxon>Pseudomonadota</taxon>
        <taxon>Alphaproteobacteria</taxon>
        <taxon>Hyphomicrobiales</taxon>
        <taxon>Phreatobacteraceae</taxon>
        <taxon>Phreatobacter</taxon>
    </lineage>
</organism>
<dbReference type="InterPro" id="IPR025148">
    <property type="entry name" value="AtzG-like"/>
</dbReference>
<evidence type="ECO:0000313" key="2">
    <source>
        <dbReference type="Proteomes" id="UP000241808"/>
    </source>
</evidence>
<evidence type="ECO:0000313" key="1">
    <source>
        <dbReference type="EMBL" id="PTM54925.1"/>
    </source>
</evidence>
<proteinExistence type="predicted"/>
<dbReference type="Pfam" id="PF13318">
    <property type="entry name" value="AtzG-like"/>
    <property type="match status" value="1"/>
</dbReference>
<dbReference type="AlphaFoldDB" id="A0A2T4Z2D8"/>
<gene>
    <name evidence="1" type="ORF">C8P69_10575</name>
</gene>
<name>A0A2T4Z2D8_9HYPH</name>
<dbReference type="OrthoDB" id="8162793at2"/>
<comment type="caution">
    <text evidence="1">The sequence shown here is derived from an EMBL/GenBank/DDBJ whole genome shotgun (WGS) entry which is preliminary data.</text>
</comment>
<sequence length="65" mass="6842">MSAAEPTPEDAERLIDAMAPLVGLEVTETYRPGVVLNLQIALRLAALVASADLGDHDEPAPVFEA</sequence>
<protein>
    <submittedName>
        <fullName evidence="1">Uncharacterized protein DUF4089</fullName>
    </submittedName>
</protein>
<dbReference type="RefSeq" id="WP_108177692.1">
    <property type="nucleotide sequence ID" value="NZ_PZZL01000005.1"/>
</dbReference>
<accession>A0A2T4Z2D8</accession>
<dbReference type="Proteomes" id="UP000241808">
    <property type="component" value="Unassembled WGS sequence"/>
</dbReference>
<dbReference type="EMBL" id="PZZL01000005">
    <property type="protein sequence ID" value="PTM54925.1"/>
    <property type="molecule type" value="Genomic_DNA"/>
</dbReference>